<sequence length="99" mass="10953">MAKADPARFWRRYCAQKEAVHDIGREALRQGFATLLGPPSSPPDPVIPAPASDVDGCTLSQNIQLCEIADAMKRKAFDTVPHEKLWRVLEGIAHRCASR</sequence>
<dbReference type="EMBL" id="OZ019909">
    <property type="protein sequence ID" value="CAK9208562.1"/>
    <property type="molecule type" value="Genomic_DNA"/>
</dbReference>
<gene>
    <name evidence="1" type="ORF">CSSPTR1EN2_LOCUS9245</name>
</gene>
<dbReference type="Proteomes" id="UP001497512">
    <property type="component" value="Chromosome 17"/>
</dbReference>
<protein>
    <submittedName>
        <fullName evidence="1">Uncharacterized protein</fullName>
    </submittedName>
</protein>
<name>A0ABP0TYJ2_9BRYO</name>
<organism evidence="1 2">
    <name type="scientific">Sphagnum troendelagicum</name>
    <dbReference type="NCBI Taxonomy" id="128251"/>
    <lineage>
        <taxon>Eukaryota</taxon>
        <taxon>Viridiplantae</taxon>
        <taxon>Streptophyta</taxon>
        <taxon>Embryophyta</taxon>
        <taxon>Bryophyta</taxon>
        <taxon>Sphagnophytina</taxon>
        <taxon>Sphagnopsida</taxon>
        <taxon>Sphagnales</taxon>
        <taxon>Sphagnaceae</taxon>
        <taxon>Sphagnum</taxon>
    </lineage>
</organism>
<accession>A0ABP0TYJ2</accession>
<proteinExistence type="predicted"/>
<evidence type="ECO:0000313" key="1">
    <source>
        <dbReference type="EMBL" id="CAK9208562.1"/>
    </source>
</evidence>
<keyword evidence="2" id="KW-1185">Reference proteome</keyword>
<evidence type="ECO:0000313" key="2">
    <source>
        <dbReference type="Proteomes" id="UP001497512"/>
    </source>
</evidence>
<reference evidence="1" key="1">
    <citation type="submission" date="2024-02" db="EMBL/GenBank/DDBJ databases">
        <authorList>
            <consortium name="ELIXIR-Norway"/>
            <consortium name="Elixir Norway"/>
        </authorList>
    </citation>
    <scope>NUCLEOTIDE SEQUENCE</scope>
</reference>